<dbReference type="PANTHER" id="PTHR43245:SF55">
    <property type="entry name" value="NAD(P)-BINDING DOMAIN-CONTAINING PROTEIN"/>
    <property type="match status" value="1"/>
</dbReference>
<sequence>MRIVVTGAKGFIGKNLCIMLREHGYQDIVEVDRETSHEQLRDILRDAEFVYHLAGINRPKDEEEFQHGNADLTRFIVEQLTLNGKKIPLMVSSSTQADRANAYGQSKWLAEQAVEQYGRKTQSQYYIFRFPNVFGKWCRPNYNSFVATFCYNIANDLDITINDPSAAVTLVYIDDVCARLIALLEGDSESGYKRISPEYPTTVGEVAGLLRAFKQSRGSLVTENVGSGLTRALYSTYLSYMTPDQFSYSIPSYGDERGVFSEMLKTKQAGQFSFFTAHSGITRGGHYHHSKNEKFLVVKGKALFKFKHIATGECYELHTDGNSLKIVETVPGWSHDITNIGDEEMIVMLWANEIFDREAPDTFSYPLC</sequence>
<dbReference type="PANTHER" id="PTHR43245">
    <property type="entry name" value="BIFUNCTIONAL POLYMYXIN RESISTANCE PROTEIN ARNA"/>
    <property type="match status" value="1"/>
</dbReference>
<proteinExistence type="predicted"/>
<gene>
    <name evidence="3" type="primary">fnlB</name>
</gene>
<dbReference type="InterPro" id="IPR029303">
    <property type="entry name" value="CapF_C"/>
</dbReference>
<dbReference type="AlphaFoldDB" id="A0A4D6U798"/>
<dbReference type="Gene3D" id="3.40.50.720">
    <property type="entry name" value="NAD(P)-binding Rossmann-like Domain"/>
    <property type="match status" value="1"/>
</dbReference>
<dbReference type="InterPro" id="IPR011051">
    <property type="entry name" value="RmlC_Cupin_sf"/>
</dbReference>
<dbReference type="EMBL" id="MK551179">
    <property type="protein sequence ID" value="QCH03118.1"/>
    <property type="molecule type" value="Genomic_DNA"/>
</dbReference>
<dbReference type="CDD" id="cd05261">
    <property type="entry name" value="CAPF_like_SDR_e"/>
    <property type="match status" value="1"/>
</dbReference>
<dbReference type="Pfam" id="PF01370">
    <property type="entry name" value="Epimerase"/>
    <property type="match status" value="1"/>
</dbReference>
<dbReference type="SUPFAM" id="SSF51182">
    <property type="entry name" value="RmlC-like cupins"/>
    <property type="match status" value="1"/>
</dbReference>
<dbReference type="CDD" id="cd07007">
    <property type="entry name" value="cupin_CapF-like_C"/>
    <property type="match status" value="1"/>
</dbReference>
<evidence type="ECO:0000313" key="3">
    <source>
        <dbReference type="EMBL" id="QCH03118.1"/>
    </source>
</evidence>
<dbReference type="InterPro" id="IPR001509">
    <property type="entry name" value="Epimerase_deHydtase"/>
</dbReference>
<dbReference type="RefSeq" id="WP_152117934.1">
    <property type="nucleotide sequence ID" value="NZ_WEKE01000065.1"/>
</dbReference>
<dbReference type="InterPro" id="IPR036291">
    <property type="entry name" value="NAD(P)-bd_dom_sf"/>
</dbReference>
<protein>
    <submittedName>
        <fullName evidence="3">FnlB</fullName>
    </submittedName>
</protein>
<dbReference type="NCBIfam" id="NF047837">
    <property type="entry name" value="UDPAcbARedWbcJ"/>
    <property type="match status" value="1"/>
</dbReference>
<dbReference type="Pfam" id="PF14667">
    <property type="entry name" value="Polysacc_synt_C"/>
    <property type="match status" value="1"/>
</dbReference>
<dbReference type="InterPro" id="IPR014710">
    <property type="entry name" value="RmlC-like_jellyroll"/>
</dbReference>
<name>A0A4D6U798_PLESH</name>
<evidence type="ECO:0000259" key="2">
    <source>
        <dbReference type="Pfam" id="PF14667"/>
    </source>
</evidence>
<dbReference type="Gene3D" id="2.60.120.10">
    <property type="entry name" value="Jelly Rolls"/>
    <property type="match status" value="1"/>
</dbReference>
<evidence type="ECO:0000259" key="1">
    <source>
        <dbReference type="Pfam" id="PF01370"/>
    </source>
</evidence>
<dbReference type="InterPro" id="IPR050177">
    <property type="entry name" value="Lipid_A_modif_metabolic_enz"/>
</dbReference>
<accession>A0A4D6U798</accession>
<dbReference type="SUPFAM" id="SSF51735">
    <property type="entry name" value="NAD(P)-binding Rossmann-fold domains"/>
    <property type="match status" value="1"/>
</dbReference>
<organism evidence="3">
    <name type="scientific">Plesiomonas shigelloides</name>
    <name type="common">Aeromonas shigelloides</name>
    <dbReference type="NCBI Taxonomy" id="703"/>
    <lineage>
        <taxon>Bacteria</taxon>
        <taxon>Pseudomonadati</taxon>
        <taxon>Pseudomonadota</taxon>
        <taxon>Gammaproteobacteria</taxon>
        <taxon>Enterobacterales</taxon>
        <taxon>Enterobacteriaceae</taxon>
        <taxon>Plesiomonas</taxon>
    </lineage>
</organism>
<feature type="domain" description="Capsular polysaccharide assembling protein CapF C-terminal" evidence="2">
    <location>
        <begin position="254"/>
        <end position="363"/>
    </location>
</feature>
<feature type="domain" description="NAD-dependent epimerase/dehydratase" evidence="1">
    <location>
        <begin position="3"/>
        <end position="186"/>
    </location>
</feature>
<reference evidence="3" key="1">
    <citation type="journal article" date="2019" name="Front. Microbiol.">
        <title>O-Antigen Gene Clusters of Plesiomonas shigelloides Serogroups and Its Application in Development of a Molecular Serotyping Scheme.</title>
        <authorList>
            <person name="Xi D."/>
            <person name="Wang X."/>
            <person name="Ning K."/>
            <person name="Liu Q."/>
            <person name="Jing F."/>
            <person name="Guo X."/>
            <person name="Cao B."/>
        </authorList>
    </citation>
    <scope>NUCLEOTIDE SEQUENCE</scope>
    <source>
        <strain evidence="3">O2H1a1c</strain>
    </source>
</reference>